<evidence type="ECO:0000313" key="1">
    <source>
        <dbReference type="Ensembl" id="ENSMGAP00000020122.1"/>
    </source>
</evidence>
<evidence type="ECO:0008006" key="3">
    <source>
        <dbReference type="Google" id="ProtNLM"/>
    </source>
</evidence>
<dbReference type="Ensembl" id="ENSMGAT00000029413.1">
    <property type="protein sequence ID" value="ENSMGAP00000020122.1"/>
    <property type="gene ID" value="ENSMGAG00000021601.1"/>
</dbReference>
<dbReference type="Proteomes" id="UP000001645">
    <property type="component" value="Unplaced"/>
</dbReference>
<dbReference type="InParanoid" id="A0A803XKS6"/>
<keyword evidence="2" id="KW-1185">Reference proteome</keyword>
<organism evidence="1 2">
    <name type="scientific">Meleagris gallopavo</name>
    <name type="common">Wild turkey</name>
    <dbReference type="NCBI Taxonomy" id="9103"/>
    <lineage>
        <taxon>Eukaryota</taxon>
        <taxon>Metazoa</taxon>
        <taxon>Chordata</taxon>
        <taxon>Craniata</taxon>
        <taxon>Vertebrata</taxon>
        <taxon>Euteleostomi</taxon>
        <taxon>Archelosauria</taxon>
        <taxon>Archosauria</taxon>
        <taxon>Dinosauria</taxon>
        <taxon>Saurischia</taxon>
        <taxon>Theropoda</taxon>
        <taxon>Coelurosauria</taxon>
        <taxon>Aves</taxon>
        <taxon>Neognathae</taxon>
        <taxon>Galloanserae</taxon>
        <taxon>Galliformes</taxon>
        <taxon>Phasianidae</taxon>
        <taxon>Meleagridinae</taxon>
        <taxon>Meleagris</taxon>
    </lineage>
</organism>
<dbReference type="Gene3D" id="3.40.50.12690">
    <property type="match status" value="1"/>
</dbReference>
<dbReference type="SUPFAM" id="SSF52266">
    <property type="entry name" value="SGNH hydrolase"/>
    <property type="match status" value="1"/>
</dbReference>
<sequence length="254" mass="27953">YSAPEIPVLSPKTLRFFWVETDTYSALWASPPRSCSVPQVPLRNRFEALEPEGEVCAGVEGGPPVRVPRGKRSTPRLKTSYTRKDRRVVVIGDSLLQGTEGPICRPDPTRREVCCLPGARVKDVARRIPRLICPSDYYPLLIVQAGSEEVGKISLKAIKDDFRQLGRVVEGTGVQVVITSLPSVAGNDSGMSLKTHLLNKWLRSWCKRRSFGFFDHGAIYSAPGMMAADGCSLSSRGKRVLAEELAGLIDRCLN</sequence>
<evidence type="ECO:0000313" key="2">
    <source>
        <dbReference type="Proteomes" id="UP000001645"/>
    </source>
</evidence>
<accession>A0A803XKS6</accession>
<dbReference type="AlphaFoldDB" id="A0A803XKS6"/>
<reference evidence="1" key="1">
    <citation type="journal article" date="2010" name="PLoS Biol.">
        <title>Multi-platform next-generation sequencing of the domestic turkey (Meleagris gallopavo): genome assembly and analysis.</title>
        <authorList>
            <person name="Dalloul R.A."/>
            <person name="Long J.A."/>
            <person name="Zimin A.V."/>
            <person name="Aslam L."/>
            <person name="Beal K."/>
            <person name="Blomberg L.A."/>
            <person name="Bouffard P."/>
            <person name="Burt D.W."/>
            <person name="Crasta O."/>
            <person name="Crooijmans R.P."/>
            <person name="Cooper K."/>
            <person name="Coulombe R.A."/>
            <person name="De S."/>
            <person name="Delany M.E."/>
            <person name="Dodgson J.B."/>
            <person name="Dong J.J."/>
            <person name="Evans C."/>
            <person name="Frederickson K.M."/>
            <person name="Flicek P."/>
            <person name="Florea L."/>
            <person name="Folkerts O."/>
            <person name="Groenen M.A."/>
            <person name="Harkins T.T."/>
            <person name="Herrero J."/>
            <person name="Hoffmann S."/>
            <person name="Megens H.J."/>
            <person name="Jiang A."/>
            <person name="de Jong P."/>
            <person name="Kaiser P."/>
            <person name="Kim H."/>
            <person name="Kim K.W."/>
            <person name="Kim S."/>
            <person name="Langenberger D."/>
            <person name="Lee M.K."/>
            <person name="Lee T."/>
            <person name="Mane S."/>
            <person name="Marcais G."/>
            <person name="Marz M."/>
            <person name="McElroy A.P."/>
            <person name="Modise T."/>
            <person name="Nefedov M."/>
            <person name="Notredame C."/>
            <person name="Paton I.R."/>
            <person name="Payne W.S."/>
            <person name="Pertea G."/>
            <person name="Prickett D."/>
            <person name="Puiu D."/>
            <person name="Qioa D."/>
            <person name="Raineri E."/>
            <person name="Ruffier M."/>
            <person name="Salzberg S.L."/>
            <person name="Schatz M.C."/>
            <person name="Scheuring C."/>
            <person name="Schmidt C.J."/>
            <person name="Schroeder S."/>
            <person name="Searle S.M."/>
            <person name="Smith E.J."/>
            <person name="Smith J."/>
            <person name="Sonstegard T.S."/>
            <person name="Stadler P.F."/>
            <person name="Tafer H."/>
            <person name="Tu Z.J."/>
            <person name="Van Tassell C.P."/>
            <person name="Vilella A.J."/>
            <person name="Williams K.P."/>
            <person name="Yorke J.A."/>
            <person name="Zhang L."/>
            <person name="Zhang H.B."/>
            <person name="Zhang X."/>
            <person name="Zhang Y."/>
            <person name="Reed K.M."/>
        </authorList>
    </citation>
    <scope>NUCLEOTIDE SEQUENCE [LARGE SCALE GENOMIC DNA]</scope>
</reference>
<reference evidence="1" key="2">
    <citation type="submission" date="2025-08" db="UniProtKB">
        <authorList>
            <consortium name="Ensembl"/>
        </authorList>
    </citation>
    <scope>IDENTIFICATION</scope>
</reference>
<dbReference type="Gene3D" id="3.40.50.12700">
    <property type="match status" value="1"/>
</dbReference>
<proteinExistence type="predicted"/>
<reference evidence="1" key="3">
    <citation type="submission" date="2025-09" db="UniProtKB">
        <authorList>
            <consortium name="Ensembl"/>
        </authorList>
    </citation>
    <scope>IDENTIFICATION</scope>
</reference>
<protein>
    <recommendedName>
        <fullName evidence="3">SGNH hydrolase-type esterase domain-containing protein</fullName>
    </recommendedName>
</protein>
<dbReference type="GeneTree" id="ENSGT01140000282870"/>
<name>A0A803XKS6_MELGA</name>